<name>A0A4Y2JC70_ARAVE</name>
<proteinExistence type="predicted"/>
<comment type="caution">
    <text evidence="1">The sequence shown here is derived from an EMBL/GenBank/DDBJ whole genome shotgun (WGS) entry which is preliminary data.</text>
</comment>
<protein>
    <submittedName>
        <fullName evidence="1">Uncharacterized protein</fullName>
    </submittedName>
</protein>
<gene>
    <name evidence="1" type="ORF">AVEN_31620_1</name>
</gene>
<dbReference type="AlphaFoldDB" id="A0A4Y2JC70"/>
<sequence>MLEGESKESIEKDIRVMTNDHLVTTADSGSKDYEEEDKMPLTYKKLKEFFKNEQELSDFSVELYPTEERRGLFV</sequence>
<keyword evidence="2" id="KW-1185">Reference proteome</keyword>
<evidence type="ECO:0000313" key="1">
    <source>
        <dbReference type="EMBL" id="GBM87893.1"/>
    </source>
</evidence>
<accession>A0A4Y2JC70</accession>
<dbReference type="EMBL" id="BGPR01003418">
    <property type="protein sequence ID" value="GBM87893.1"/>
    <property type="molecule type" value="Genomic_DNA"/>
</dbReference>
<evidence type="ECO:0000313" key="2">
    <source>
        <dbReference type="Proteomes" id="UP000499080"/>
    </source>
</evidence>
<reference evidence="1 2" key="1">
    <citation type="journal article" date="2019" name="Sci. Rep.">
        <title>Orb-weaving spider Araneus ventricosus genome elucidates the spidroin gene catalogue.</title>
        <authorList>
            <person name="Kono N."/>
            <person name="Nakamura H."/>
            <person name="Ohtoshi R."/>
            <person name="Moran D.A.P."/>
            <person name="Shinohara A."/>
            <person name="Yoshida Y."/>
            <person name="Fujiwara M."/>
            <person name="Mori M."/>
            <person name="Tomita M."/>
            <person name="Arakawa K."/>
        </authorList>
    </citation>
    <scope>NUCLEOTIDE SEQUENCE [LARGE SCALE GENOMIC DNA]</scope>
</reference>
<organism evidence="1 2">
    <name type="scientific">Araneus ventricosus</name>
    <name type="common">Orbweaver spider</name>
    <name type="synonym">Epeira ventricosa</name>
    <dbReference type="NCBI Taxonomy" id="182803"/>
    <lineage>
        <taxon>Eukaryota</taxon>
        <taxon>Metazoa</taxon>
        <taxon>Ecdysozoa</taxon>
        <taxon>Arthropoda</taxon>
        <taxon>Chelicerata</taxon>
        <taxon>Arachnida</taxon>
        <taxon>Araneae</taxon>
        <taxon>Araneomorphae</taxon>
        <taxon>Entelegynae</taxon>
        <taxon>Araneoidea</taxon>
        <taxon>Araneidae</taxon>
        <taxon>Araneus</taxon>
    </lineage>
</organism>
<dbReference type="Proteomes" id="UP000499080">
    <property type="component" value="Unassembled WGS sequence"/>
</dbReference>